<dbReference type="PROSITE" id="PS00101">
    <property type="entry name" value="HEXAPEP_TRANSFERASES"/>
    <property type="match status" value="1"/>
</dbReference>
<name>A0ABS0W9G2_9ALTE</name>
<dbReference type="Gene3D" id="2.160.10.10">
    <property type="entry name" value="Hexapeptide repeat proteins"/>
    <property type="match status" value="1"/>
</dbReference>
<keyword evidence="2" id="KW-0808">Transferase</keyword>
<dbReference type="Pfam" id="PF00132">
    <property type="entry name" value="Hexapep"/>
    <property type="match status" value="1"/>
</dbReference>
<sequence length="152" mass="16461">MRDSTILGDVHIGEYSYLGRATEVCDSSIGRYCSIGNWVSIGVGEHDLNSISTNSIFMDSPAAELTKGTVNIGDDVWIGTKVTILRNIHIGKGAVIGAGAVVTKNIPAYAICVGVPAKIIKFRFDDKKIEKIEKSCWTNFPPTEAKKIFAKL</sequence>
<evidence type="ECO:0000256" key="4">
    <source>
        <dbReference type="ARBA" id="ARBA00023315"/>
    </source>
</evidence>
<dbReference type="InterPro" id="IPR011004">
    <property type="entry name" value="Trimer_LpxA-like_sf"/>
</dbReference>
<accession>A0ABS0W9G2</accession>
<evidence type="ECO:0000256" key="1">
    <source>
        <dbReference type="ARBA" id="ARBA00007274"/>
    </source>
</evidence>
<protein>
    <submittedName>
        <fullName evidence="5">CatB-related O-acetyltransferase</fullName>
    </submittedName>
</protein>
<proteinExistence type="inferred from homology"/>
<keyword evidence="4" id="KW-0012">Acyltransferase</keyword>
<dbReference type="PANTHER" id="PTHR43300:SF11">
    <property type="entry name" value="ACETYLTRANSFERASE RV3034C-RELATED"/>
    <property type="match status" value="1"/>
</dbReference>
<comment type="caution">
    <text evidence="5">The sequence shown here is derived from an EMBL/GenBank/DDBJ whole genome shotgun (WGS) entry which is preliminary data.</text>
</comment>
<dbReference type="CDD" id="cd03349">
    <property type="entry name" value="LbH_XAT"/>
    <property type="match status" value="1"/>
</dbReference>
<dbReference type="InterPro" id="IPR018357">
    <property type="entry name" value="Hexapep_transf_CS"/>
</dbReference>
<dbReference type="InterPro" id="IPR050179">
    <property type="entry name" value="Trans_hexapeptide_repeat"/>
</dbReference>
<comment type="similarity">
    <text evidence="1">Belongs to the transferase hexapeptide repeat family.</text>
</comment>
<keyword evidence="3" id="KW-0677">Repeat</keyword>
<dbReference type="EMBL" id="JAEILT010000003">
    <property type="protein sequence ID" value="MBJ2135414.1"/>
    <property type="molecule type" value="Genomic_DNA"/>
</dbReference>
<evidence type="ECO:0000313" key="5">
    <source>
        <dbReference type="EMBL" id="MBJ2135414.1"/>
    </source>
</evidence>
<gene>
    <name evidence="5" type="ORF">JEU11_03025</name>
</gene>
<reference evidence="5 6" key="1">
    <citation type="submission" date="2020-12" db="EMBL/GenBank/DDBJ databases">
        <title>Draft genome sequences of nine environmental bacterial isolates colonizing plastic.</title>
        <authorList>
            <person name="Borre I."/>
            <person name="Sonnenschein E.C."/>
        </authorList>
    </citation>
    <scope>NUCLEOTIDE SEQUENCE [LARGE SCALE GENOMIC DNA]</scope>
    <source>
        <strain evidence="5 6">IB30</strain>
    </source>
</reference>
<evidence type="ECO:0000256" key="3">
    <source>
        <dbReference type="ARBA" id="ARBA00022737"/>
    </source>
</evidence>
<organism evidence="5 6">
    <name type="scientific">Paraglaciecola chathamensis</name>
    <dbReference type="NCBI Taxonomy" id="368405"/>
    <lineage>
        <taxon>Bacteria</taxon>
        <taxon>Pseudomonadati</taxon>
        <taxon>Pseudomonadota</taxon>
        <taxon>Gammaproteobacteria</taxon>
        <taxon>Alteromonadales</taxon>
        <taxon>Alteromonadaceae</taxon>
        <taxon>Paraglaciecola</taxon>
    </lineage>
</organism>
<dbReference type="InterPro" id="IPR001451">
    <property type="entry name" value="Hexapep"/>
</dbReference>
<dbReference type="PANTHER" id="PTHR43300">
    <property type="entry name" value="ACETYLTRANSFERASE"/>
    <property type="match status" value="1"/>
</dbReference>
<evidence type="ECO:0000313" key="6">
    <source>
        <dbReference type="Proteomes" id="UP000649232"/>
    </source>
</evidence>
<evidence type="ECO:0000256" key="2">
    <source>
        <dbReference type="ARBA" id="ARBA00022679"/>
    </source>
</evidence>
<dbReference type="Proteomes" id="UP000649232">
    <property type="component" value="Unassembled WGS sequence"/>
</dbReference>
<dbReference type="RefSeq" id="WP_198823673.1">
    <property type="nucleotide sequence ID" value="NZ_JAEILT010000003.1"/>
</dbReference>
<dbReference type="SUPFAM" id="SSF51161">
    <property type="entry name" value="Trimeric LpxA-like enzymes"/>
    <property type="match status" value="1"/>
</dbReference>